<dbReference type="GO" id="GO:0046872">
    <property type="term" value="F:metal ion binding"/>
    <property type="evidence" value="ECO:0007669"/>
    <property type="project" value="UniProtKB-KW"/>
</dbReference>
<evidence type="ECO:0000259" key="2">
    <source>
        <dbReference type="PROSITE" id="PS51819"/>
    </source>
</evidence>
<organism evidence="3 4">
    <name type="scientific">Merismopedia glauca CCAP 1448/3</name>
    <dbReference type="NCBI Taxonomy" id="1296344"/>
    <lineage>
        <taxon>Bacteria</taxon>
        <taxon>Bacillati</taxon>
        <taxon>Cyanobacteriota</taxon>
        <taxon>Cyanophyceae</taxon>
        <taxon>Synechococcales</taxon>
        <taxon>Merismopediaceae</taxon>
        <taxon>Merismopedia</taxon>
    </lineage>
</organism>
<dbReference type="SUPFAM" id="SSF54593">
    <property type="entry name" value="Glyoxalase/Bleomycin resistance protein/Dihydroxybiphenyl dioxygenase"/>
    <property type="match status" value="1"/>
</dbReference>
<dbReference type="AlphaFoldDB" id="A0A2T1C194"/>
<dbReference type="InterPro" id="IPR018146">
    <property type="entry name" value="Glyoxalase_1_CS"/>
</dbReference>
<dbReference type="EMBL" id="PVWJ01000076">
    <property type="protein sequence ID" value="PSB02039.1"/>
    <property type="molecule type" value="Genomic_DNA"/>
</dbReference>
<dbReference type="InterPro" id="IPR029068">
    <property type="entry name" value="Glyas_Bleomycin-R_OHBP_Dase"/>
</dbReference>
<dbReference type="InterPro" id="IPR037523">
    <property type="entry name" value="VOC_core"/>
</dbReference>
<sequence>MPIQKCLHTTLLVSDLAQAEYFYGETLGLEKAERNLNFPGVWYQVDGYQIHIIVHDGLPKRELISEKWGRNSHLAFSVTDIDALAEKLTTNGFICQKSASGRPALFTQDLDGNVIELAAASL</sequence>
<gene>
    <name evidence="3" type="ORF">C7B64_15185</name>
</gene>
<evidence type="ECO:0000313" key="4">
    <source>
        <dbReference type="Proteomes" id="UP000238762"/>
    </source>
</evidence>
<accession>A0A2T1C194</accession>
<dbReference type="PROSITE" id="PS51819">
    <property type="entry name" value="VOC"/>
    <property type="match status" value="1"/>
</dbReference>
<dbReference type="PANTHER" id="PTHR21366">
    <property type="entry name" value="GLYOXALASE FAMILY PROTEIN"/>
    <property type="match status" value="1"/>
</dbReference>
<proteinExistence type="predicted"/>
<dbReference type="GO" id="GO:0004462">
    <property type="term" value="F:lactoylglutathione lyase activity"/>
    <property type="evidence" value="ECO:0007669"/>
    <property type="project" value="InterPro"/>
</dbReference>
<dbReference type="InterPro" id="IPR050383">
    <property type="entry name" value="GlyoxalaseI/FosfomycinResist"/>
</dbReference>
<keyword evidence="1" id="KW-0479">Metal-binding</keyword>
<dbReference type="InterPro" id="IPR004360">
    <property type="entry name" value="Glyas_Fos-R_dOase_dom"/>
</dbReference>
<reference evidence="3 4" key="2">
    <citation type="submission" date="2018-03" db="EMBL/GenBank/DDBJ databases">
        <title>The ancient ancestry and fast evolution of plastids.</title>
        <authorList>
            <person name="Moore K.R."/>
            <person name="Magnabosco C."/>
            <person name="Momper L."/>
            <person name="Gold D.A."/>
            <person name="Bosak T."/>
            <person name="Fournier G.P."/>
        </authorList>
    </citation>
    <scope>NUCLEOTIDE SEQUENCE [LARGE SCALE GENOMIC DNA]</scope>
    <source>
        <strain evidence="3 4">CCAP 1448/3</strain>
    </source>
</reference>
<dbReference type="PROSITE" id="PS00934">
    <property type="entry name" value="GLYOXALASE_I_1"/>
    <property type="match status" value="1"/>
</dbReference>
<evidence type="ECO:0000256" key="1">
    <source>
        <dbReference type="ARBA" id="ARBA00022723"/>
    </source>
</evidence>
<comment type="caution">
    <text evidence="3">The sequence shown here is derived from an EMBL/GenBank/DDBJ whole genome shotgun (WGS) entry which is preliminary data.</text>
</comment>
<dbReference type="Pfam" id="PF00903">
    <property type="entry name" value="Glyoxalase"/>
    <property type="match status" value="1"/>
</dbReference>
<protein>
    <submittedName>
        <fullName evidence="3">Glyoxalase</fullName>
    </submittedName>
</protein>
<feature type="domain" description="VOC" evidence="2">
    <location>
        <begin position="5"/>
        <end position="122"/>
    </location>
</feature>
<dbReference type="OrthoDB" id="192739at2"/>
<keyword evidence="4" id="KW-1185">Reference proteome</keyword>
<name>A0A2T1C194_9CYAN</name>
<dbReference type="Gene3D" id="3.10.180.10">
    <property type="entry name" value="2,3-Dihydroxybiphenyl 1,2-Dioxygenase, domain 1"/>
    <property type="match status" value="1"/>
</dbReference>
<dbReference type="PANTHER" id="PTHR21366:SF22">
    <property type="entry name" value="VOC DOMAIN-CONTAINING PROTEIN"/>
    <property type="match status" value="1"/>
</dbReference>
<evidence type="ECO:0000313" key="3">
    <source>
        <dbReference type="EMBL" id="PSB02039.1"/>
    </source>
</evidence>
<dbReference type="Proteomes" id="UP000238762">
    <property type="component" value="Unassembled WGS sequence"/>
</dbReference>
<reference evidence="3 4" key="1">
    <citation type="submission" date="2018-02" db="EMBL/GenBank/DDBJ databases">
        <authorList>
            <person name="Cohen D.B."/>
            <person name="Kent A.D."/>
        </authorList>
    </citation>
    <scope>NUCLEOTIDE SEQUENCE [LARGE SCALE GENOMIC DNA]</scope>
    <source>
        <strain evidence="3 4">CCAP 1448/3</strain>
    </source>
</reference>
<dbReference type="RefSeq" id="WP_106289505.1">
    <property type="nucleotide sequence ID" value="NZ_CAWNTC010000103.1"/>
</dbReference>